<feature type="domain" description="Peptidase A2" evidence="1">
    <location>
        <begin position="262"/>
        <end position="296"/>
    </location>
</feature>
<comment type="caution">
    <text evidence="2">The sequence shown here is derived from an EMBL/GenBank/DDBJ whole genome shotgun (WGS) entry which is preliminary data.</text>
</comment>
<sequence length="296" mass="32752">MTSVSYTPNERQLTLLEFIIVSGPVSRELIVRSLPAYREGSPMAILRKIERDLMYLRRSGYPIATDSENRYFYDRSAPLLASVSALDVGLLRSLIAGIRTRGPLVNAASSGMSKLLAASPAQQTGQKYLQANIPQGDSALFLARAMQNRKRVQFNYGSSGRSYLLEPAALEEHFDVYFVSGQARGTEWSWRTFRATRIIEDSLMVVGPAELDAAAPESDSFFSYSDVVIAIRPGHAAPLASRGILKNDDEYYYRELSRNRLFEALATYGADVRLLGPAPAVKDWQARLAHLGGIHG</sequence>
<organism evidence="2 3">
    <name type="scientific">Ancrocorticia populi</name>
    <dbReference type="NCBI Taxonomy" id="2175228"/>
    <lineage>
        <taxon>Bacteria</taxon>
        <taxon>Bacillati</taxon>
        <taxon>Actinomycetota</taxon>
        <taxon>Actinomycetes</taxon>
        <taxon>Actinomycetales</taxon>
        <taxon>Actinomycetaceae</taxon>
        <taxon>Ancrocorticia</taxon>
    </lineage>
</organism>
<protein>
    <recommendedName>
        <fullName evidence="1">Peptidase A2 domain-containing protein</fullName>
    </recommendedName>
</protein>
<dbReference type="InterPro" id="IPR001995">
    <property type="entry name" value="Peptidase_A2_cat"/>
</dbReference>
<name>A0A2V1K6V7_9ACTO</name>
<dbReference type="Proteomes" id="UP000245283">
    <property type="component" value="Unassembled WGS sequence"/>
</dbReference>
<reference evidence="3" key="1">
    <citation type="submission" date="2018-05" db="EMBL/GenBank/DDBJ databases">
        <authorList>
            <person name="Li Y."/>
        </authorList>
    </citation>
    <scope>NUCLEOTIDE SEQUENCE [LARGE SCALE GENOMIC DNA]</scope>
    <source>
        <strain evidence="3">sk1b4</strain>
    </source>
</reference>
<evidence type="ECO:0000313" key="2">
    <source>
        <dbReference type="EMBL" id="PWF26368.1"/>
    </source>
</evidence>
<dbReference type="OrthoDB" id="3266382at2"/>
<dbReference type="PROSITE" id="PS50175">
    <property type="entry name" value="ASP_PROT_RETROV"/>
    <property type="match status" value="1"/>
</dbReference>
<dbReference type="EMBL" id="QETB01000003">
    <property type="protein sequence ID" value="PWF26368.1"/>
    <property type="molecule type" value="Genomic_DNA"/>
</dbReference>
<accession>A0A2V1K6V7</accession>
<dbReference type="Pfam" id="PF13280">
    <property type="entry name" value="WYL"/>
    <property type="match status" value="1"/>
</dbReference>
<dbReference type="GO" id="GO:0004190">
    <property type="term" value="F:aspartic-type endopeptidase activity"/>
    <property type="evidence" value="ECO:0007669"/>
    <property type="project" value="InterPro"/>
</dbReference>
<dbReference type="AlphaFoldDB" id="A0A2V1K6V7"/>
<dbReference type="GO" id="GO:0006508">
    <property type="term" value="P:proteolysis"/>
    <property type="evidence" value="ECO:0007669"/>
    <property type="project" value="InterPro"/>
</dbReference>
<evidence type="ECO:0000313" key="3">
    <source>
        <dbReference type="Proteomes" id="UP000245283"/>
    </source>
</evidence>
<gene>
    <name evidence="2" type="ORF">DD236_05765</name>
</gene>
<evidence type="ECO:0000259" key="1">
    <source>
        <dbReference type="PROSITE" id="PS50175"/>
    </source>
</evidence>
<keyword evidence="3" id="KW-1185">Reference proteome</keyword>
<dbReference type="InterPro" id="IPR026881">
    <property type="entry name" value="WYL_dom"/>
</dbReference>
<proteinExistence type="predicted"/>